<accession>A0A2R4C402</accession>
<dbReference type="KEGG" id="masz:C9I28_00320"/>
<protein>
    <recommendedName>
        <fullName evidence="3">Type III secretion system chaperone</fullName>
    </recommendedName>
</protein>
<sequence length="136" mass="14830">MSDQLELWLAGLPVDEAVVIDGETVYLRRQAGGAELGVYLLREFTPAQLEEAARAGFHSARQFGAGLAVADDGKALVLNRWLPGVGEWLDAAGPLEDILNQGALWRAWLAPNRPRRDEGLSAQEQRIRARFAGALP</sequence>
<keyword evidence="2" id="KW-1185">Reference proteome</keyword>
<dbReference type="OrthoDB" id="8720096at2"/>
<organism evidence="1 2">
    <name type="scientific">Pseudoduganella armeniaca</name>
    <dbReference type="NCBI Taxonomy" id="2072590"/>
    <lineage>
        <taxon>Bacteria</taxon>
        <taxon>Pseudomonadati</taxon>
        <taxon>Pseudomonadota</taxon>
        <taxon>Betaproteobacteria</taxon>
        <taxon>Burkholderiales</taxon>
        <taxon>Oxalobacteraceae</taxon>
        <taxon>Telluria group</taxon>
        <taxon>Pseudoduganella</taxon>
    </lineage>
</organism>
<gene>
    <name evidence="1" type="ORF">C9I28_00320</name>
</gene>
<dbReference type="RefSeq" id="WP_107139673.1">
    <property type="nucleotide sequence ID" value="NZ_CP028324.1"/>
</dbReference>
<dbReference type="Proteomes" id="UP000240505">
    <property type="component" value="Chromosome"/>
</dbReference>
<dbReference type="AlphaFoldDB" id="A0A2R4C402"/>
<dbReference type="EMBL" id="CP028324">
    <property type="protein sequence ID" value="AVR94322.1"/>
    <property type="molecule type" value="Genomic_DNA"/>
</dbReference>
<proteinExistence type="predicted"/>
<reference evidence="1 2" key="1">
    <citation type="submission" date="2018-03" db="EMBL/GenBank/DDBJ databases">
        <title>Massilia armeniaca sp. nov., isolated from desert soil.</title>
        <authorList>
            <person name="Huang H."/>
            <person name="Ren M."/>
        </authorList>
    </citation>
    <scope>NUCLEOTIDE SEQUENCE [LARGE SCALE GENOMIC DNA]</scope>
    <source>
        <strain evidence="1 2">ZMN-3</strain>
    </source>
</reference>
<evidence type="ECO:0000313" key="2">
    <source>
        <dbReference type="Proteomes" id="UP000240505"/>
    </source>
</evidence>
<name>A0A2R4C402_9BURK</name>
<evidence type="ECO:0000313" key="1">
    <source>
        <dbReference type="EMBL" id="AVR94322.1"/>
    </source>
</evidence>
<evidence type="ECO:0008006" key="3">
    <source>
        <dbReference type="Google" id="ProtNLM"/>
    </source>
</evidence>